<evidence type="ECO:0000256" key="2">
    <source>
        <dbReference type="ARBA" id="ARBA00022553"/>
    </source>
</evidence>
<dbReference type="AlphaFoldDB" id="A0A9D9E8U7"/>
<evidence type="ECO:0000313" key="11">
    <source>
        <dbReference type="Proteomes" id="UP000823633"/>
    </source>
</evidence>
<dbReference type="PROSITE" id="PS51755">
    <property type="entry name" value="OMPR_PHOB"/>
    <property type="match status" value="1"/>
</dbReference>
<dbReference type="InterPro" id="IPR001867">
    <property type="entry name" value="OmpR/PhoB-type_DNA-bd"/>
</dbReference>
<dbReference type="PANTHER" id="PTHR48111:SF40">
    <property type="entry name" value="PHOSPHATE REGULON TRANSCRIPTIONAL REGULATORY PROTEIN PHOB"/>
    <property type="match status" value="1"/>
</dbReference>
<gene>
    <name evidence="10" type="ORF">IAC42_06675</name>
</gene>
<evidence type="ECO:0000313" key="10">
    <source>
        <dbReference type="EMBL" id="MBO8443427.1"/>
    </source>
</evidence>
<dbReference type="CDD" id="cd00383">
    <property type="entry name" value="trans_reg_C"/>
    <property type="match status" value="1"/>
</dbReference>
<sequence length="224" mass="24756">MIFAVEDDDSIREIEVYTLTSVGFKAMGFPNGQALFEALKGTIPELIILDIMLPGEDGVSILRRLRQKREYSSIPVIMATAKGSEYDKVESLDCGADDYLVKPFGMMEMVSRVKAVLRRSGHRESTVLTYGGISLNKAEHVVMSAGEKVTLTLKEFELLELLLENPGIVFSRETLLDRIWLQGAGTETRTVDAHIKTLRQKLGSQASVIETVRGVGYKLGGENT</sequence>
<evidence type="ECO:0000256" key="4">
    <source>
        <dbReference type="ARBA" id="ARBA00023125"/>
    </source>
</evidence>
<dbReference type="GO" id="GO:0005829">
    <property type="term" value="C:cytosol"/>
    <property type="evidence" value="ECO:0007669"/>
    <property type="project" value="TreeGrafter"/>
</dbReference>
<dbReference type="Gene3D" id="1.10.10.10">
    <property type="entry name" value="Winged helix-like DNA-binding domain superfamily/Winged helix DNA-binding domain"/>
    <property type="match status" value="1"/>
</dbReference>
<keyword evidence="3" id="KW-0902">Two-component regulatory system</keyword>
<evidence type="ECO:0000256" key="1">
    <source>
        <dbReference type="ARBA" id="ARBA00013332"/>
    </source>
</evidence>
<dbReference type="GO" id="GO:0000976">
    <property type="term" value="F:transcription cis-regulatory region binding"/>
    <property type="evidence" value="ECO:0007669"/>
    <property type="project" value="TreeGrafter"/>
</dbReference>
<evidence type="ECO:0000256" key="7">
    <source>
        <dbReference type="PROSITE-ProRule" id="PRU01091"/>
    </source>
</evidence>
<accession>A0A9D9E8U7</accession>
<feature type="modified residue" description="4-aspartylphosphate" evidence="6">
    <location>
        <position position="50"/>
    </location>
</feature>
<dbReference type="PANTHER" id="PTHR48111">
    <property type="entry name" value="REGULATOR OF RPOS"/>
    <property type="match status" value="1"/>
</dbReference>
<dbReference type="InterPro" id="IPR001789">
    <property type="entry name" value="Sig_transdc_resp-reg_receiver"/>
</dbReference>
<dbReference type="InterPro" id="IPR036388">
    <property type="entry name" value="WH-like_DNA-bd_sf"/>
</dbReference>
<evidence type="ECO:0000259" key="8">
    <source>
        <dbReference type="PROSITE" id="PS50110"/>
    </source>
</evidence>
<comment type="caution">
    <text evidence="10">The sequence shown here is derived from an EMBL/GenBank/DDBJ whole genome shotgun (WGS) entry which is preliminary data.</text>
</comment>
<keyword evidence="4 7" id="KW-0238">DNA-binding</keyword>
<dbReference type="Proteomes" id="UP000823633">
    <property type="component" value="Unassembled WGS sequence"/>
</dbReference>
<keyword evidence="2 6" id="KW-0597">Phosphoprotein</keyword>
<dbReference type="PROSITE" id="PS50110">
    <property type="entry name" value="RESPONSE_REGULATORY"/>
    <property type="match status" value="1"/>
</dbReference>
<name>A0A9D9E8U7_9SPIR</name>
<dbReference type="GO" id="GO:0000156">
    <property type="term" value="F:phosphorelay response regulator activity"/>
    <property type="evidence" value="ECO:0007669"/>
    <property type="project" value="TreeGrafter"/>
</dbReference>
<evidence type="ECO:0000259" key="9">
    <source>
        <dbReference type="PROSITE" id="PS51755"/>
    </source>
</evidence>
<dbReference type="GO" id="GO:0006355">
    <property type="term" value="P:regulation of DNA-templated transcription"/>
    <property type="evidence" value="ECO:0007669"/>
    <property type="project" value="InterPro"/>
</dbReference>
<dbReference type="InterPro" id="IPR016032">
    <property type="entry name" value="Sig_transdc_resp-reg_C-effctor"/>
</dbReference>
<reference evidence="10" key="1">
    <citation type="submission" date="2020-10" db="EMBL/GenBank/DDBJ databases">
        <authorList>
            <person name="Gilroy R."/>
        </authorList>
    </citation>
    <scope>NUCLEOTIDE SEQUENCE</scope>
    <source>
        <strain evidence="10">11167</strain>
    </source>
</reference>
<organism evidence="10 11">
    <name type="scientific">Candidatus Aphodenecus pullistercoris</name>
    <dbReference type="NCBI Taxonomy" id="2840669"/>
    <lineage>
        <taxon>Bacteria</taxon>
        <taxon>Pseudomonadati</taxon>
        <taxon>Spirochaetota</taxon>
        <taxon>Spirochaetia</taxon>
        <taxon>Spirochaetales</taxon>
        <taxon>Candidatus Aphodenecus</taxon>
    </lineage>
</organism>
<dbReference type="GO" id="GO:0032993">
    <property type="term" value="C:protein-DNA complex"/>
    <property type="evidence" value="ECO:0007669"/>
    <property type="project" value="TreeGrafter"/>
</dbReference>
<dbReference type="SUPFAM" id="SSF52172">
    <property type="entry name" value="CheY-like"/>
    <property type="match status" value="1"/>
</dbReference>
<dbReference type="Pfam" id="PF00072">
    <property type="entry name" value="Response_reg"/>
    <property type="match status" value="1"/>
</dbReference>
<dbReference type="SUPFAM" id="SSF46894">
    <property type="entry name" value="C-terminal effector domain of the bipartite response regulators"/>
    <property type="match status" value="1"/>
</dbReference>
<evidence type="ECO:0000256" key="3">
    <source>
        <dbReference type="ARBA" id="ARBA00023012"/>
    </source>
</evidence>
<dbReference type="InterPro" id="IPR039420">
    <property type="entry name" value="WalR-like"/>
</dbReference>
<feature type="domain" description="OmpR/PhoB-type" evidence="9">
    <location>
        <begin position="125"/>
        <end position="221"/>
    </location>
</feature>
<dbReference type="InterPro" id="IPR011006">
    <property type="entry name" value="CheY-like_superfamily"/>
</dbReference>
<proteinExistence type="predicted"/>
<dbReference type="Gene3D" id="3.40.50.2300">
    <property type="match status" value="1"/>
</dbReference>
<evidence type="ECO:0000256" key="5">
    <source>
        <dbReference type="ARBA" id="ARBA00024735"/>
    </source>
</evidence>
<comment type="function">
    <text evidence="5">This protein is a positive regulator for the phosphate regulon. Transcription of this operon is positively regulated by PhoB and PhoR when phosphate is limited.</text>
</comment>
<reference evidence="10" key="2">
    <citation type="journal article" date="2021" name="PeerJ">
        <title>Extensive microbial diversity within the chicken gut microbiome revealed by metagenomics and culture.</title>
        <authorList>
            <person name="Gilroy R."/>
            <person name="Ravi A."/>
            <person name="Getino M."/>
            <person name="Pursley I."/>
            <person name="Horton D.L."/>
            <person name="Alikhan N.F."/>
            <person name="Baker D."/>
            <person name="Gharbi K."/>
            <person name="Hall N."/>
            <person name="Watson M."/>
            <person name="Adriaenssens E.M."/>
            <person name="Foster-Nyarko E."/>
            <person name="Jarju S."/>
            <person name="Secka A."/>
            <person name="Antonio M."/>
            <person name="Oren A."/>
            <person name="Chaudhuri R.R."/>
            <person name="La Ragione R."/>
            <person name="Hildebrand F."/>
            <person name="Pallen M.J."/>
        </authorList>
    </citation>
    <scope>NUCLEOTIDE SEQUENCE</scope>
    <source>
        <strain evidence="10">11167</strain>
    </source>
</reference>
<dbReference type="SMART" id="SM00448">
    <property type="entry name" value="REC"/>
    <property type="match status" value="1"/>
</dbReference>
<dbReference type="Pfam" id="PF00486">
    <property type="entry name" value="Trans_reg_C"/>
    <property type="match status" value="1"/>
</dbReference>
<dbReference type="SMART" id="SM00862">
    <property type="entry name" value="Trans_reg_C"/>
    <property type="match status" value="1"/>
</dbReference>
<dbReference type="Gene3D" id="6.10.250.690">
    <property type="match status" value="1"/>
</dbReference>
<dbReference type="EMBL" id="JADIMU010000043">
    <property type="protein sequence ID" value="MBO8443427.1"/>
    <property type="molecule type" value="Genomic_DNA"/>
</dbReference>
<protein>
    <recommendedName>
        <fullName evidence="1">Phosphate regulon transcriptional regulatory protein PhoB</fullName>
    </recommendedName>
</protein>
<evidence type="ECO:0000256" key="6">
    <source>
        <dbReference type="PROSITE-ProRule" id="PRU00169"/>
    </source>
</evidence>
<feature type="DNA-binding region" description="OmpR/PhoB-type" evidence="7">
    <location>
        <begin position="125"/>
        <end position="221"/>
    </location>
</feature>
<dbReference type="FunFam" id="1.10.10.10:FF:000018">
    <property type="entry name" value="DNA-binding response regulator ResD"/>
    <property type="match status" value="1"/>
</dbReference>
<feature type="domain" description="Response regulatory" evidence="8">
    <location>
        <begin position="1"/>
        <end position="117"/>
    </location>
</feature>